<evidence type="ECO:0000313" key="4">
    <source>
        <dbReference type="Proteomes" id="UP001152888"/>
    </source>
</evidence>
<dbReference type="InterPro" id="IPR039777">
    <property type="entry name" value="IFRD"/>
</dbReference>
<dbReference type="PANTHER" id="PTHR12354">
    <property type="entry name" value="INTERFERON-RELATED DEVELOPMENTAL REGULATOR"/>
    <property type="match status" value="1"/>
</dbReference>
<protein>
    <recommendedName>
        <fullName evidence="2">Interferon-related developmental regulator N-terminal domain-containing protein</fullName>
    </recommendedName>
</protein>
<dbReference type="InterPro" id="IPR007701">
    <property type="entry name" value="Interferon-rel_develop_reg_N"/>
</dbReference>
<gene>
    <name evidence="3" type="ORF">ACAOBT_LOCUS14810</name>
</gene>
<organism evidence="3 4">
    <name type="scientific">Acanthoscelides obtectus</name>
    <name type="common">Bean weevil</name>
    <name type="synonym">Bruchus obtectus</name>
    <dbReference type="NCBI Taxonomy" id="200917"/>
    <lineage>
        <taxon>Eukaryota</taxon>
        <taxon>Metazoa</taxon>
        <taxon>Ecdysozoa</taxon>
        <taxon>Arthropoda</taxon>
        <taxon>Hexapoda</taxon>
        <taxon>Insecta</taxon>
        <taxon>Pterygota</taxon>
        <taxon>Neoptera</taxon>
        <taxon>Endopterygota</taxon>
        <taxon>Coleoptera</taxon>
        <taxon>Polyphaga</taxon>
        <taxon>Cucujiformia</taxon>
        <taxon>Chrysomeloidea</taxon>
        <taxon>Chrysomelidae</taxon>
        <taxon>Bruchinae</taxon>
        <taxon>Bruchini</taxon>
        <taxon>Acanthoscelides</taxon>
    </lineage>
</organism>
<evidence type="ECO:0000256" key="1">
    <source>
        <dbReference type="SAM" id="MobiDB-lite"/>
    </source>
</evidence>
<dbReference type="PANTHER" id="PTHR12354:SF1">
    <property type="entry name" value="INTERFERON-RELATED DEVELOPMENTAL REGULATOR 1"/>
    <property type="match status" value="1"/>
</dbReference>
<proteinExistence type="predicted"/>
<dbReference type="AlphaFoldDB" id="A0A9P0KT65"/>
<evidence type="ECO:0000313" key="3">
    <source>
        <dbReference type="EMBL" id="CAH1982063.1"/>
    </source>
</evidence>
<dbReference type="OrthoDB" id="18978at2759"/>
<dbReference type="EMBL" id="CAKOFQ010006916">
    <property type="protein sequence ID" value="CAH1982063.1"/>
    <property type="molecule type" value="Genomic_DNA"/>
</dbReference>
<reference evidence="3" key="1">
    <citation type="submission" date="2022-03" db="EMBL/GenBank/DDBJ databases">
        <authorList>
            <person name="Sayadi A."/>
        </authorList>
    </citation>
    <scope>NUCLEOTIDE SEQUENCE</scope>
</reference>
<keyword evidence="4" id="KW-1185">Reference proteome</keyword>
<dbReference type="Pfam" id="PF05004">
    <property type="entry name" value="IFRD"/>
    <property type="match status" value="1"/>
</dbReference>
<evidence type="ECO:0000259" key="2">
    <source>
        <dbReference type="Pfam" id="PF05004"/>
    </source>
</evidence>
<feature type="domain" description="Interferon-related developmental regulator N-terminal" evidence="2">
    <location>
        <begin position="37"/>
        <end position="248"/>
    </location>
</feature>
<feature type="compositionally biased region" description="Basic and acidic residues" evidence="1">
    <location>
        <begin position="10"/>
        <end position="19"/>
    </location>
</feature>
<dbReference type="Proteomes" id="UP001152888">
    <property type="component" value="Unassembled WGS sequence"/>
</dbReference>
<name>A0A9P0KT65_ACAOB</name>
<feature type="compositionally biased region" description="Polar residues" evidence="1">
    <location>
        <begin position="33"/>
        <end position="45"/>
    </location>
</feature>
<sequence>MPKGKRKGRSDRNGRHHENGGGSLNSSEDESYNLDNASVASNFSDATAEDPDDGAALADDQMEEKLGELIDGMAQKSSQGRVNCQEQLVKAFVKKYMPGFIKERYFTICDCIERSLKKGGGAEKAAAAELATVICVQLGNDDSTEEIYKLLKPVLLTMMCDTSVAANIRAKCCTALSNMTFLSGCEIGDVIHLMQQLESIFSASYLKGDGSVPIVSAEMAVLHAAAISSWSLLLTLVNPADIDAVVNSNAKRM</sequence>
<accession>A0A9P0KT65</accession>
<feature type="region of interest" description="Disordered" evidence="1">
    <location>
        <begin position="1"/>
        <end position="54"/>
    </location>
</feature>
<comment type="caution">
    <text evidence="3">The sequence shown here is derived from an EMBL/GenBank/DDBJ whole genome shotgun (WGS) entry which is preliminary data.</text>
</comment>